<dbReference type="WBParaSite" id="PgR031_g024_t06">
    <property type="protein sequence ID" value="PgR031_g024_t06"/>
    <property type="gene ID" value="PgR031_g024"/>
</dbReference>
<reference evidence="2 3" key="1">
    <citation type="submission" date="2022-11" db="UniProtKB">
        <authorList>
            <consortium name="WormBaseParasite"/>
        </authorList>
    </citation>
    <scope>IDENTIFICATION</scope>
</reference>
<evidence type="ECO:0000313" key="2">
    <source>
        <dbReference type="WBParaSite" id="PgR031_g024_t05"/>
    </source>
</evidence>
<evidence type="ECO:0000313" key="1">
    <source>
        <dbReference type="Proteomes" id="UP000887569"/>
    </source>
</evidence>
<sequence>MNFHRICSETEGLTVQILLPGSEFSRFQTGYTTFCVKSNKSGMLI</sequence>
<protein>
    <submittedName>
        <fullName evidence="2 3">Major sperm protein</fullName>
    </submittedName>
</protein>
<dbReference type="AlphaFoldDB" id="A0A915B953"/>
<evidence type="ECO:0000313" key="3">
    <source>
        <dbReference type="WBParaSite" id="PgR031_g024_t06"/>
    </source>
</evidence>
<name>A0A915B953_PARUN</name>
<dbReference type="Proteomes" id="UP000887569">
    <property type="component" value="Unplaced"/>
</dbReference>
<proteinExistence type="predicted"/>
<organism evidence="1 2">
    <name type="scientific">Parascaris univalens</name>
    <name type="common">Nematode worm</name>
    <dbReference type="NCBI Taxonomy" id="6257"/>
    <lineage>
        <taxon>Eukaryota</taxon>
        <taxon>Metazoa</taxon>
        <taxon>Ecdysozoa</taxon>
        <taxon>Nematoda</taxon>
        <taxon>Chromadorea</taxon>
        <taxon>Rhabditida</taxon>
        <taxon>Spirurina</taxon>
        <taxon>Ascaridomorpha</taxon>
        <taxon>Ascaridoidea</taxon>
        <taxon>Ascarididae</taxon>
        <taxon>Parascaris</taxon>
    </lineage>
</organism>
<keyword evidence="1" id="KW-1185">Reference proteome</keyword>
<dbReference type="WBParaSite" id="PgR031_g024_t05">
    <property type="protein sequence ID" value="PgR031_g024_t05"/>
    <property type="gene ID" value="PgR031_g024"/>
</dbReference>
<accession>A0A915B953</accession>